<dbReference type="Gene3D" id="2.30.180.10">
    <property type="entry name" value="FAS1 domain"/>
    <property type="match status" value="3"/>
</dbReference>
<dbReference type="PANTHER" id="PTHR10900">
    <property type="entry name" value="PERIOSTIN-RELATED"/>
    <property type="match status" value="1"/>
</dbReference>
<evidence type="ECO:0000256" key="1">
    <source>
        <dbReference type="SAM" id="MobiDB-lite"/>
    </source>
</evidence>
<feature type="domain" description="FAS1" evidence="2">
    <location>
        <begin position="126"/>
        <end position="257"/>
    </location>
</feature>
<dbReference type="InterPro" id="IPR000782">
    <property type="entry name" value="FAS1_domain"/>
</dbReference>
<feature type="non-terminal residue" evidence="3">
    <location>
        <position position="456"/>
    </location>
</feature>
<feature type="domain" description="FAS1" evidence="2">
    <location>
        <begin position="261"/>
        <end position="398"/>
    </location>
</feature>
<keyword evidence="4" id="KW-1185">Reference proteome</keyword>
<sequence length="456" mass="51799">DLRFSQLAKAMQQSGFVNSLRNNQQPCTILAPSDEAFQKIPKSRLQKILEDKHAREALLQNHVIPHPVCLPAVIGEHKMRTMGDEKLKFDCDRKGHTVEGKRLSADFMMGQNGMLYMLDDLILPNRAKSLMQLFEQEQLFAFLQVIRTAGLDDTFENFGEYTIFAPSEAAMYEMSSKELLQLKTNRESARKFVMYHATQGRIHTDHVSDNQVVMSLDEMNPLRLQVYRKAVGVENAMITKSNIQGMNGNLHIINKALTPANISAGDILRKDGNFSIFLQAMERVMEESPETLELKKAGTSYTFFVPTDQAFNKLGASRLERIMDDPNYLMKTIKNHVVEHMIVSESFKPDLYYDIQTRQSIIDVVKEKSGTLKVNDATMTNYDILNTNGVIHVINKVLLPEDSDEELAPKRRREVVNKETYKRNVVRNARIKGEGYVSHSGKQVAEEAKPSLDSLA</sequence>
<name>A0AAD8EKI9_DIPPU</name>
<protein>
    <recommendedName>
        <fullName evidence="2">FAS1 domain-containing protein</fullName>
    </recommendedName>
</protein>
<dbReference type="SUPFAM" id="SSF82153">
    <property type="entry name" value="FAS1 domain"/>
    <property type="match status" value="3"/>
</dbReference>
<dbReference type="Proteomes" id="UP001233999">
    <property type="component" value="Unassembled WGS sequence"/>
</dbReference>
<evidence type="ECO:0000313" key="3">
    <source>
        <dbReference type="EMBL" id="KAJ9593249.1"/>
    </source>
</evidence>
<reference evidence="3" key="2">
    <citation type="submission" date="2023-05" db="EMBL/GenBank/DDBJ databases">
        <authorList>
            <person name="Fouks B."/>
        </authorList>
    </citation>
    <scope>NUCLEOTIDE SEQUENCE</scope>
    <source>
        <strain evidence="3">Stay&amp;Tobe</strain>
        <tissue evidence="3">Testes</tissue>
    </source>
</reference>
<dbReference type="GO" id="GO:0007155">
    <property type="term" value="P:cell adhesion"/>
    <property type="evidence" value="ECO:0007669"/>
    <property type="project" value="TreeGrafter"/>
</dbReference>
<evidence type="ECO:0000313" key="4">
    <source>
        <dbReference type="Proteomes" id="UP001233999"/>
    </source>
</evidence>
<feature type="domain" description="FAS1" evidence="2">
    <location>
        <begin position="1"/>
        <end position="122"/>
    </location>
</feature>
<proteinExistence type="predicted"/>
<dbReference type="GO" id="GO:0030198">
    <property type="term" value="P:extracellular matrix organization"/>
    <property type="evidence" value="ECO:0007669"/>
    <property type="project" value="TreeGrafter"/>
</dbReference>
<dbReference type="InterPro" id="IPR036378">
    <property type="entry name" value="FAS1_dom_sf"/>
</dbReference>
<dbReference type="InterPro" id="IPR050904">
    <property type="entry name" value="Adhesion/Biosynth-related"/>
</dbReference>
<dbReference type="SMART" id="SM00554">
    <property type="entry name" value="FAS1"/>
    <property type="match status" value="3"/>
</dbReference>
<dbReference type="GO" id="GO:0005615">
    <property type="term" value="C:extracellular space"/>
    <property type="evidence" value="ECO:0007669"/>
    <property type="project" value="TreeGrafter"/>
</dbReference>
<dbReference type="PANTHER" id="PTHR10900:SF77">
    <property type="entry name" value="FI19380P1"/>
    <property type="match status" value="1"/>
</dbReference>
<dbReference type="GO" id="GO:0050839">
    <property type="term" value="F:cell adhesion molecule binding"/>
    <property type="evidence" value="ECO:0007669"/>
    <property type="project" value="TreeGrafter"/>
</dbReference>
<accession>A0AAD8EKI9</accession>
<dbReference type="GO" id="GO:0031012">
    <property type="term" value="C:extracellular matrix"/>
    <property type="evidence" value="ECO:0007669"/>
    <property type="project" value="TreeGrafter"/>
</dbReference>
<evidence type="ECO:0000259" key="2">
    <source>
        <dbReference type="PROSITE" id="PS50213"/>
    </source>
</evidence>
<dbReference type="PROSITE" id="PS50213">
    <property type="entry name" value="FAS1"/>
    <property type="match status" value="3"/>
</dbReference>
<dbReference type="EMBL" id="JASPKZ010003451">
    <property type="protein sequence ID" value="KAJ9593249.1"/>
    <property type="molecule type" value="Genomic_DNA"/>
</dbReference>
<dbReference type="Pfam" id="PF02469">
    <property type="entry name" value="Fasciclin"/>
    <property type="match status" value="3"/>
</dbReference>
<reference evidence="3" key="1">
    <citation type="journal article" date="2023" name="IScience">
        <title>Live-bearing cockroach genome reveals convergent evolutionary mechanisms linked to viviparity in insects and beyond.</title>
        <authorList>
            <person name="Fouks B."/>
            <person name="Harrison M.C."/>
            <person name="Mikhailova A.A."/>
            <person name="Marchal E."/>
            <person name="English S."/>
            <person name="Carruthers M."/>
            <person name="Jennings E.C."/>
            <person name="Chiamaka E.L."/>
            <person name="Frigard R.A."/>
            <person name="Pippel M."/>
            <person name="Attardo G.M."/>
            <person name="Benoit J.B."/>
            <person name="Bornberg-Bauer E."/>
            <person name="Tobe S.S."/>
        </authorList>
    </citation>
    <scope>NUCLEOTIDE SEQUENCE</scope>
    <source>
        <strain evidence="3">Stay&amp;Tobe</strain>
    </source>
</reference>
<organism evidence="3 4">
    <name type="scientific">Diploptera punctata</name>
    <name type="common">Pacific beetle cockroach</name>
    <dbReference type="NCBI Taxonomy" id="6984"/>
    <lineage>
        <taxon>Eukaryota</taxon>
        <taxon>Metazoa</taxon>
        <taxon>Ecdysozoa</taxon>
        <taxon>Arthropoda</taxon>
        <taxon>Hexapoda</taxon>
        <taxon>Insecta</taxon>
        <taxon>Pterygota</taxon>
        <taxon>Neoptera</taxon>
        <taxon>Polyneoptera</taxon>
        <taxon>Dictyoptera</taxon>
        <taxon>Blattodea</taxon>
        <taxon>Blaberoidea</taxon>
        <taxon>Blaberidae</taxon>
        <taxon>Diplopterinae</taxon>
        <taxon>Diploptera</taxon>
    </lineage>
</organism>
<dbReference type="AlphaFoldDB" id="A0AAD8EKI9"/>
<comment type="caution">
    <text evidence="3">The sequence shown here is derived from an EMBL/GenBank/DDBJ whole genome shotgun (WGS) entry which is preliminary data.</text>
</comment>
<feature type="non-terminal residue" evidence="3">
    <location>
        <position position="1"/>
    </location>
</feature>
<gene>
    <name evidence="3" type="ORF">L9F63_015195</name>
</gene>
<feature type="region of interest" description="Disordered" evidence="1">
    <location>
        <begin position="437"/>
        <end position="456"/>
    </location>
</feature>